<proteinExistence type="predicted"/>
<dbReference type="InterPro" id="IPR008160">
    <property type="entry name" value="Collagen"/>
</dbReference>
<feature type="compositionally biased region" description="Polar residues" evidence="2">
    <location>
        <begin position="464"/>
        <end position="477"/>
    </location>
</feature>
<dbReference type="Proteomes" id="UP000050794">
    <property type="component" value="Unassembled WGS sequence"/>
</dbReference>
<reference evidence="5" key="1">
    <citation type="submission" date="2016-06" db="UniProtKB">
        <authorList>
            <consortium name="WormBaseParasite"/>
        </authorList>
    </citation>
    <scope>IDENTIFICATION</scope>
</reference>
<sequence>MGKNGAPGNPGEMGRPGPDGPPGQRGHIGPPGDDAIMRVGKKGSKGSQGVAGPPGPIGDSGKSNTQVGRAGLPGLPGRSGAPGKPGPPGARGYEGYAGEDGESRKYCPCPKDFMKKSPTVEPYQPPANERPPYAGVASFRDNKLETLHLGAKEFEIKNSPGVFEIHRQPITSIDIENAFAGGQLPNKPTFVSRSENQNYQTSFAPEQTTSEPATPSISFESHPTVSTSTRMVSFRTMYFPGKTTPSSTVSAMSLSQETTQQSIVTSEPSLIASILVTKPVFSSATSQLQLPQHSSQSKIPSTSSVISAAEITSTTPRSVLEISGTKTTSITSTTPLPQLDAINNSWNSLMSSLKLEEVIASESVPTTKKLSSLSNKYPHASVPPSLSSEDSQEESDIQKFFGSHENRSTVVVPTLSKKTFPKMPNSMTVSTNRASEPQQLADRLRQFLKHRTVPHALNPVLEELSSSPVQTSDGNSSTDDDKEYEEEEDSTQPSSVQQSESSDSKEYENMDVAEIAKELGKLLNTWTTTHERLPALAVVPEIERYPAEAQRAIAPNETMLRMLEDLIKVGYTVGNRRRGRINGGKEGAIHKLAQELLEMKRDREFESAVAESGVGDEKQKLQATWVPFVRVTKRRKLPIRKLRLFASQKTGNKSRVVSSSTVQPTTQRTAYKAASTVRPGPRPGALSGLHKIKKPIEYTIPADEFSKSGKPPPVPQAADLIGRL</sequence>
<evidence type="ECO:0000256" key="2">
    <source>
        <dbReference type="SAM" id="MobiDB-lite"/>
    </source>
</evidence>
<dbReference type="Pfam" id="PF01391">
    <property type="entry name" value="Collagen"/>
    <property type="match status" value="1"/>
</dbReference>
<organism evidence="4 5">
    <name type="scientific">Toxocara canis</name>
    <name type="common">Canine roundworm</name>
    <dbReference type="NCBI Taxonomy" id="6265"/>
    <lineage>
        <taxon>Eukaryota</taxon>
        <taxon>Metazoa</taxon>
        <taxon>Ecdysozoa</taxon>
        <taxon>Nematoda</taxon>
        <taxon>Chromadorea</taxon>
        <taxon>Rhabditida</taxon>
        <taxon>Spirurina</taxon>
        <taxon>Ascaridomorpha</taxon>
        <taxon>Ascaridoidea</taxon>
        <taxon>Toxocaridae</taxon>
        <taxon>Toxocara</taxon>
    </lineage>
</organism>
<evidence type="ECO:0000313" key="5">
    <source>
        <dbReference type="WBParaSite" id="TCNE_0001408601-mRNA-1"/>
    </source>
</evidence>
<feature type="region of interest" description="Disordered" evidence="2">
    <location>
        <begin position="702"/>
        <end position="724"/>
    </location>
</feature>
<keyword evidence="4" id="KW-1185">Reference proteome</keyword>
<feature type="region of interest" description="Disordered" evidence="2">
    <location>
        <begin position="204"/>
        <end position="225"/>
    </location>
</feature>
<feature type="region of interest" description="Disordered" evidence="2">
    <location>
        <begin position="1"/>
        <end position="102"/>
    </location>
</feature>
<feature type="region of interest" description="Disordered" evidence="2">
    <location>
        <begin position="418"/>
        <end position="437"/>
    </location>
</feature>
<gene>
    <name evidence="3" type="ORF">TCNE_LOCUS14086</name>
</gene>
<evidence type="ECO:0000313" key="3">
    <source>
        <dbReference type="EMBL" id="VDM45407.1"/>
    </source>
</evidence>
<feature type="compositionally biased region" description="Low complexity" evidence="2">
    <location>
        <begin position="491"/>
        <end position="501"/>
    </location>
</feature>
<evidence type="ECO:0000313" key="4">
    <source>
        <dbReference type="Proteomes" id="UP000050794"/>
    </source>
</evidence>
<dbReference type="EMBL" id="UYWY01022056">
    <property type="protein sequence ID" value="VDM45407.1"/>
    <property type="molecule type" value="Genomic_DNA"/>
</dbReference>
<feature type="region of interest" description="Disordered" evidence="2">
    <location>
        <begin position="367"/>
        <end position="397"/>
    </location>
</feature>
<keyword evidence="1" id="KW-0677">Repeat</keyword>
<dbReference type="PANTHER" id="PTHR24637:SF421">
    <property type="entry name" value="CUTICLE COLLAGEN DPY-2"/>
    <property type="match status" value="1"/>
</dbReference>
<accession>A0A183V016</accession>
<feature type="compositionally biased region" description="Polar residues" evidence="2">
    <location>
        <begin position="425"/>
        <end position="437"/>
    </location>
</feature>
<feature type="region of interest" description="Disordered" evidence="2">
    <location>
        <begin position="458"/>
        <end position="508"/>
    </location>
</feature>
<dbReference type="WBParaSite" id="TCNE_0001408601-mRNA-1">
    <property type="protein sequence ID" value="TCNE_0001408601-mRNA-1"/>
    <property type="gene ID" value="TCNE_0001408601"/>
</dbReference>
<name>A0A183V016_TOXCA</name>
<protein>
    <submittedName>
        <fullName evidence="5">Collagen alpha-1(XVII) chain</fullName>
    </submittedName>
</protein>
<dbReference type="PANTHER" id="PTHR24637">
    <property type="entry name" value="COLLAGEN"/>
    <property type="match status" value="1"/>
</dbReference>
<evidence type="ECO:0000256" key="1">
    <source>
        <dbReference type="ARBA" id="ARBA00022737"/>
    </source>
</evidence>
<feature type="compositionally biased region" description="Acidic residues" evidence="2">
    <location>
        <begin position="478"/>
        <end position="490"/>
    </location>
</feature>
<dbReference type="AlphaFoldDB" id="A0A183V016"/>
<reference evidence="3 4" key="2">
    <citation type="submission" date="2018-11" db="EMBL/GenBank/DDBJ databases">
        <authorList>
            <consortium name="Pathogen Informatics"/>
        </authorList>
    </citation>
    <scope>NUCLEOTIDE SEQUENCE [LARGE SCALE GENOMIC DNA]</scope>
</reference>